<dbReference type="InterPro" id="IPR000531">
    <property type="entry name" value="Beta-barrel_TonB"/>
</dbReference>
<keyword evidence="6 11" id="KW-0798">TonB box</keyword>
<gene>
    <name evidence="14" type="ORF">FHX64_000739</name>
</gene>
<dbReference type="GO" id="GO:0015344">
    <property type="term" value="F:siderophore uptake transmembrane transporter activity"/>
    <property type="evidence" value="ECO:0007669"/>
    <property type="project" value="TreeGrafter"/>
</dbReference>
<keyword evidence="7 10" id="KW-0472">Membrane</keyword>
<organism evidence="14 15">
    <name type="scientific">Microbacter margulisiae</name>
    <dbReference type="NCBI Taxonomy" id="1350067"/>
    <lineage>
        <taxon>Bacteria</taxon>
        <taxon>Pseudomonadati</taxon>
        <taxon>Bacteroidota</taxon>
        <taxon>Bacteroidia</taxon>
        <taxon>Bacteroidales</taxon>
        <taxon>Porphyromonadaceae</taxon>
        <taxon>Microbacter</taxon>
    </lineage>
</organism>
<keyword evidence="2 10" id="KW-0813">Transport</keyword>
<feature type="domain" description="TonB-dependent receptor plug" evidence="13">
    <location>
        <begin position="47"/>
        <end position="163"/>
    </location>
</feature>
<keyword evidence="4 10" id="KW-0812">Transmembrane</keyword>
<evidence type="ECO:0000256" key="1">
    <source>
        <dbReference type="ARBA" id="ARBA00004571"/>
    </source>
</evidence>
<evidence type="ECO:0000313" key="15">
    <source>
        <dbReference type="Proteomes" id="UP000544222"/>
    </source>
</evidence>
<name>A0A7W5H1N8_9PORP</name>
<protein>
    <submittedName>
        <fullName evidence="14">Iron complex outermembrane receptor protein</fullName>
    </submittedName>
</protein>
<dbReference type="GO" id="GO:0009279">
    <property type="term" value="C:cell outer membrane"/>
    <property type="evidence" value="ECO:0007669"/>
    <property type="project" value="UniProtKB-SubCell"/>
</dbReference>
<dbReference type="Proteomes" id="UP000544222">
    <property type="component" value="Unassembled WGS sequence"/>
</dbReference>
<dbReference type="PROSITE" id="PS52016">
    <property type="entry name" value="TONB_DEPENDENT_REC_3"/>
    <property type="match status" value="1"/>
</dbReference>
<comment type="subcellular location">
    <subcellularLocation>
        <location evidence="1 10">Cell outer membrane</location>
        <topology evidence="1 10">Multi-pass membrane protein</topology>
    </subcellularLocation>
</comment>
<dbReference type="InterPro" id="IPR012910">
    <property type="entry name" value="Plug_dom"/>
</dbReference>
<dbReference type="Pfam" id="PF07715">
    <property type="entry name" value="Plug"/>
    <property type="match status" value="1"/>
</dbReference>
<dbReference type="Gene3D" id="2.40.170.20">
    <property type="entry name" value="TonB-dependent receptor, beta-barrel domain"/>
    <property type="match status" value="1"/>
</dbReference>
<keyword evidence="9 10" id="KW-0998">Cell outer membrane</keyword>
<sequence length="610" mass="67203">MINRFVFLLVFLSCTAIIFASQSVKNLRDTVNLNEVVITGSPVQINKNNVPLSVSVVNHSQLAASNGSALLPVLNGLVPGLFVTERGVTGFGVSTGSAGQISIRGVGGNPTTGVLMLIDGHPQFMGLFGHPLADSYVASDAQKVEVIRGPASVLYGSNAIGGVINIITREQKQDGFHGDANVMVGSYNTQKYMASSGYKWKKWHIFASVNHDQTAGNRPHSAFSIYNGYFKAGYDMNTHWKSTFDISLAHFVASDPGPDTVNAVPGAQINILRGYWAFAMTNHYDHFSGSINVFNNFGTHHISDGFYSRDATGGVMLSETAHLFEGNRITLGADWLHYGGKAETITPNFTIPFIDTLSNEVAAYGFVQQTVAHQLTLSAGLRLDKSSFESLQWIPYAGFAWRLAPRTTWKADVSKGFRNPTLQELFMWSHNPHLSTERVMSYETSMGQSLFDDHLHMELTGYILRGRNMIITVPLQGLENAGDILNKGIELTAHAALSNNLAAIVTYSYIHMAQPVYATPRHHIYAGLQYHKDRWNVTANFQYINHLNVEPTNTPYFQSYALVNASASYKIANPVELFVNGENLLNTRYQTNHYYPMPGITAFGGVKIHF</sequence>
<dbReference type="Gene3D" id="2.170.130.10">
    <property type="entry name" value="TonB-dependent receptor, plug domain"/>
    <property type="match status" value="1"/>
</dbReference>
<evidence type="ECO:0000256" key="7">
    <source>
        <dbReference type="ARBA" id="ARBA00023136"/>
    </source>
</evidence>
<dbReference type="CDD" id="cd01347">
    <property type="entry name" value="ligand_gated_channel"/>
    <property type="match status" value="1"/>
</dbReference>
<dbReference type="InterPro" id="IPR037066">
    <property type="entry name" value="Plug_dom_sf"/>
</dbReference>
<dbReference type="InterPro" id="IPR036942">
    <property type="entry name" value="Beta-barrel_TonB_sf"/>
</dbReference>
<evidence type="ECO:0000256" key="10">
    <source>
        <dbReference type="PROSITE-ProRule" id="PRU01360"/>
    </source>
</evidence>
<evidence type="ECO:0000256" key="3">
    <source>
        <dbReference type="ARBA" id="ARBA00022452"/>
    </source>
</evidence>
<dbReference type="PANTHER" id="PTHR30069:SF29">
    <property type="entry name" value="HEMOGLOBIN AND HEMOGLOBIN-HAPTOGLOBIN-BINDING PROTEIN 1-RELATED"/>
    <property type="match status" value="1"/>
</dbReference>
<evidence type="ECO:0000259" key="13">
    <source>
        <dbReference type="Pfam" id="PF07715"/>
    </source>
</evidence>
<dbReference type="InterPro" id="IPR039426">
    <property type="entry name" value="TonB-dep_rcpt-like"/>
</dbReference>
<evidence type="ECO:0000256" key="5">
    <source>
        <dbReference type="ARBA" id="ARBA00022729"/>
    </source>
</evidence>
<dbReference type="GO" id="GO:0044718">
    <property type="term" value="P:siderophore transmembrane transport"/>
    <property type="evidence" value="ECO:0007669"/>
    <property type="project" value="TreeGrafter"/>
</dbReference>
<evidence type="ECO:0000256" key="2">
    <source>
        <dbReference type="ARBA" id="ARBA00022448"/>
    </source>
</evidence>
<keyword evidence="3 10" id="KW-1134">Transmembrane beta strand</keyword>
<dbReference type="EMBL" id="JACHYB010000001">
    <property type="protein sequence ID" value="MBB3186576.1"/>
    <property type="molecule type" value="Genomic_DNA"/>
</dbReference>
<keyword evidence="15" id="KW-1185">Reference proteome</keyword>
<evidence type="ECO:0000256" key="11">
    <source>
        <dbReference type="RuleBase" id="RU003357"/>
    </source>
</evidence>
<feature type="domain" description="TonB-dependent receptor-like beta-barrel" evidence="12">
    <location>
        <begin position="217"/>
        <end position="584"/>
    </location>
</feature>
<reference evidence="14 15" key="1">
    <citation type="submission" date="2020-08" db="EMBL/GenBank/DDBJ databases">
        <title>Genomic Encyclopedia of Type Strains, Phase IV (KMG-IV): sequencing the most valuable type-strain genomes for metagenomic binning, comparative biology and taxonomic classification.</title>
        <authorList>
            <person name="Goeker M."/>
        </authorList>
    </citation>
    <scope>NUCLEOTIDE SEQUENCE [LARGE SCALE GENOMIC DNA]</scope>
    <source>
        <strain evidence="14 15">DSM 27471</strain>
    </source>
</reference>
<evidence type="ECO:0000313" key="14">
    <source>
        <dbReference type="EMBL" id="MBB3186576.1"/>
    </source>
</evidence>
<dbReference type="SUPFAM" id="SSF56935">
    <property type="entry name" value="Porins"/>
    <property type="match status" value="1"/>
</dbReference>
<accession>A0A7W5H1N8</accession>
<evidence type="ECO:0000256" key="8">
    <source>
        <dbReference type="ARBA" id="ARBA00023170"/>
    </source>
</evidence>
<dbReference type="AlphaFoldDB" id="A0A7W5H1N8"/>
<evidence type="ECO:0000256" key="4">
    <source>
        <dbReference type="ARBA" id="ARBA00022692"/>
    </source>
</evidence>
<keyword evidence="5" id="KW-0732">Signal</keyword>
<proteinExistence type="inferred from homology"/>
<evidence type="ECO:0000256" key="6">
    <source>
        <dbReference type="ARBA" id="ARBA00023077"/>
    </source>
</evidence>
<dbReference type="Pfam" id="PF00593">
    <property type="entry name" value="TonB_dep_Rec_b-barrel"/>
    <property type="match status" value="1"/>
</dbReference>
<evidence type="ECO:0000259" key="12">
    <source>
        <dbReference type="Pfam" id="PF00593"/>
    </source>
</evidence>
<comment type="similarity">
    <text evidence="10 11">Belongs to the TonB-dependent receptor family.</text>
</comment>
<comment type="caution">
    <text evidence="14">The sequence shown here is derived from an EMBL/GenBank/DDBJ whole genome shotgun (WGS) entry which is preliminary data.</text>
</comment>
<evidence type="ECO:0000256" key="9">
    <source>
        <dbReference type="ARBA" id="ARBA00023237"/>
    </source>
</evidence>
<dbReference type="PANTHER" id="PTHR30069">
    <property type="entry name" value="TONB-DEPENDENT OUTER MEMBRANE RECEPTOR"/>
    <property type="match status" value="1"/>
</dbReference>
<keyword evidence="8 14" id="KW-0675">Receptor</keyword>
<dbReference type="RefSeq" id="WP_183412449.1">
    <property type="nucleotide sequence ID" value="NZ_JACHYB010000001.1"/>
</dbReference>